<evidence type="ECO:0000313" key="1">
    <source>
        <dbReference type="EMBL" id="GMT19785.1"/>
    </source>
</evidence>
<gene>
    <name evidence="1" type="ORF">PFISCL1PPCAC_11082</name>
</gene>
<name>A0AAV5VP71_9BILA</name>
<evidence type="ECO:0000313" key="2">
    <source>
        <dbReference type="Proteomes" id="UP001432322"/>
    </source>
</evidence>
<feature type="non-terminal residue" evidence="1">
    <location>
        <position position="81"/>
    </location>
</feature>
<keyword evidence="2" id="KW-1185">Reference proteome</keyword>
<dbReference type="Proteomes" id="UP001432322">
    <property type="component" value="Unassembled WGS sequence"/>
</dbReference>
<dbReference type="AlphaFoldDB" id="A0AAV5VP71"/>
<accession>A0AAV5VP71</accession>
<proteinExistence type="predicted"/>
<comment type="caution">
    <text evidence="1">The sequence shown here is derived from an EMBL/GenBank/DDBJ whole genome shotgun (WGS) entry which is preliminary data.</text>
</comment>
<organism evidence="1 2">
    <name type="scientific">Pristionchus fissidentatus</name>
    <dbReference type="NCBI Taxonomy" id="1538716"/>
    <lineage>
        <taxon>Eukaryota</taxon>
        <taxon>Metazoa</taxon>
        <taxon>Ecdysozoa</taxon>
        <taxon>Nematoda</taxon>
        <taxon>Chromadorea</taxon>
        <taxon>Rhabditida</taxon>
        <taxon>Rhabditina</taxon>
        <taxon>Diplogasteromorpha</taxon>
        <taxon>Diplogasteroidea</taxon>
        <taxon>Neodiplogasteridae</taxon>
        <taxon>Pristionchus</taxon>
    </lineage>
</organism>
<protein>
    <submittedName>
        <fullName evidence="1">Uncharacterized protein</fullName>
    </submittedName>
</protein>
<dbReference type="EMBL" id="BTSY01000003">
    <property type="protein sequence ID" value="GMT19785.1"/>
    <property type="molecule type" value="Genomic_DNA"/>
</dbReference>
<reference evidence="1" key="1">
    <citation type="submission" date="2023-10" db="EMBL/GenBank/DDBJ databases">
        <title>Genome assembly of Pristionchus species.</title>
        <authorList>
            <person name="Yoshida K."/>
            <person name="Sommer R.J."/>
        </authorList>
    </citation>
    <scope>NUCLEOTIDE SEQUENCE</scope>
    <source>
        <strain evidence="1">RS5133</strain>
    </source>
</reference>
<sequence length="81" mass="9185">PQGKMEILNVIAKTEGSATSASDFKADIRCSPSFLLSPRDNFEDDKNYAKTIYQVGKVVCNESHVYKMEFVNFFPLYKGVR</sequence>
<feature type="non-terminal residue" evidence="1">
    <location>
        <position position="1"/>
    </location>
</feature>